<protein>
    <submittedName>
        <fullName evidence="2">Uncharacterized protein</fullName>
    </submittedName>
</protein>
<sequence>MATAQVATEVQMRVRRVQRQLDALSVAATLAAGEQGDGGPTPLPSVVDRARAAGTRATDTRPTDTRAADTRGTTRTPASTTARTTGERAPWLEPVVGIVTDLLAAREGTAEQGCASPPAG</sequence>
<feature type="compositionally biased region" description="Basic and acidic residues" evidence="1">
    <location>
        <begin position="58"/>
        <end position="69"/>
    </location>
</feature>
<feature type="region of interest" description="Disordered" evidence="1">
    <location>
        <begin position="32"/>
        <end position="91"/>
    </location>
</feature>
<name>A0ABQ6HN34_9MICO</name>
<comment type="caution">
    <text evidence="2">The sequence shown here is derived from an EMBL/GenBank/DDBJ whole genome shotgun (WGS) entry which is preliminary data.</text>
</comment>
<accession>A0ABQ6HN34</accession>
<feature type="compositionally biased region" description="Low complexity" evidence="1">
    <location>
        <begin position="70"/>
        <end position="84"/>
    </location>
</feature>
<evidence type="ECO:0000313" key="3">
    <source>
        <dbReference type="Proteomes" id="UP001157109"/>
    </source>
</evidence>
<dbReference type="EMBL" id="BSUJ01000001">
    <property type="protein sequence ID" value="GMA19088.1"/>
    <property type="molecule type" value="Genomic_DNA"/>
</dbReference>
<proteinExistence type="predicted"/>
<organism evidence="2 3">
    <name type="scientific">Arsenicicoccus piscis</name>
    <dbReference type="NCBI Taxonomy" id="673954"/>
    <lineage>
        <taxon>Bacteria</taxon>
        <taxon>Bacillati</taxon>
        <taxon>Actinomycetota</taxon>
        <taxon>Actinomycetes</taxon>
        <taxon>Micrococcales</taxon>
        <taxon>Intrasporangiaceae</taxon>
        <taxon>Arsenicicoccus</taxon>
    </lineage>
</organism>
<reference evidence="3" key="1">
    <citation type="journal article" date="2019" name="Int. J. Syst. Evol. Microbiol.">
        <title>The Global Catalogue of Microorganisms (GCM) 10K type strain sequencing project: providing services to taxonomists for standard genome sequencing and annotation.</title>
        <authorList>
            <consortium name="The Broad Institute Genomics Platform"/>
            <consortium name="The Broad Institute Genome Sequencing Center for Infectious Disease"/>
            <person name="Wu L."/>
            <person name="Ma J."/>
        </authorList>
    </citation>
    <scope>NUCLEOTIDE SEQUENCE [LARGE SCALE GENOMIC DNA]</scope>
    <source>
        <strain evidence="3">NBRC 105830</strain>
    </source>
</reference>
<gene>
    <name evidence="2" type="ORF">GCM10025862_11090</name>
</gene>
<evidence type="ECO:0000313" key="2">
    <source>
        <dbReference type="EMBL" id="GMA19088.1"/>
    </source>
</evidence>
<evidence type="ECO:0000256" key="1">
    <source>
        <dbReference type="SAM" id="MobiDB-lite"/>
    </source>
</evidence>
<keyword evidence="3" id="KW-1185">Reference proteome</keyword>
<dbReference type="Proteomes" id="UP001157109">
    <property type="component" value="Unassembled WGS sequence"/>
</dbReference>